<dbReference type="InterPro" id="IPR005490">
    <property type="entry name" value="LD_TPept_cat_dom"/>
</dbReference>
<feature type="active site" description="Nucleophile" evidence="7">
    <location>
        <position position="166"/>
    </location>
</feature>
<dbReference type="Gene3D" id="2.40.440.10">
    <property type="entry name" value="L,D-transpeptidase catalytic domain-like"/>
    <property type="match status" value="1"/>
</dbReference>
<organism evidence="10 11">
    <name type="scientific">Rodentibacter mrazii</name>
    <dbReference type="NCBI Taxonomy" id="1908257"/>
    <lineage>
        <taxon>Bacteria</taxon>
        <taxon>Pseudomonadati</taxon>
        <taxon>Pseudomonadota</taxon>
        <taxon>Gammaproteobacteria</taxon>
        <taxon>Pasteurellales</taxon>
        <taxon>Pasteurellaceae</taxon>
        <taxon>Rodentibacter</taxon>
    </lineage>
</organism>
<dbReference type="GO" id="GO:0008360">
    <property type="term" value="P:regulation of cell shape"/>
    <property type="evidence" value="ECO:0007669"/>
    <property type="project" value="UniProtKB-UniRule"/>
</dbReference>
<dbReference type="GO" id="GO:0009252">
    <property type="term" value="P:peptidoglycan biosynthetic process"/>
    <property type="evidence" value="ECO:0007669"/>
    <property type="project" value="UniProtKB-UniPathway"/>
</dbReference>
<feature type="active site" description="Proton donor/acceptor" evidence="7">
    <location>
        <position position="144"/>
    </location>
</feature>
<reference evidence="10 11" key="1">
    <citation type="submission" date="2016-10" db="EMBL/GenBank/DDBJ databases">
        <title>Rodentibacter gen. nov. and new species.</title>
        <authorList>
            <person name="Christensen H."/>
        </authorList>
    </citation>
    <scope>NUCLEOTIDE SEQUENCE [LARGE SCALE GENOMIC DNA]</scope>
    <source>
        <strain evidence="10 11">Ppn418</strain>
    </source>
</reference>
<keyword evidence="8" id="KW-0472">Membrane</keyword>
<evidence type="ECO:0000256" key="7">
    <source>
        <dbReference type="PROSITE-ProRule" id="PRU01373"/>
    </source>
</evidence>
<dbReference type="GO" id="GO:0071555">
    <property type="term" value="P:cell wall organization"/>
    <property type="evidence" value="ECO:0007669"/>
    <property type="project" value="UniProtKB-UniRule"/>
</dbReference>
<comment type="pathway">
    <text evidence="1 7">Cell wall biogenesis; peptidoglycan biosynthesis.</text>
</comment>
<dbReference type="GO" id="GO:0016740">
    <property type="term" value="F:transferase activity"/>
    <property type="evidence" value="ECO:0007669"/>
    <property type="project" value="UniProtKB-KW"/>
</dbReference>
<keyword evidence="8" id="KW-0812">Transmembrane</keyword>
<dbReference type="RefSeq" id="WP_077494559.1">
    <property type="nucleotide sequence ID" value="NZ_MLHG01000061.1"/>
</dbReference>
<dbReference type="EMBL" id="MLHG01000061">
    <property type="protein sequence ID" value="OOF38470.1"/>
    <property type="molecule type" value="Genomic_DNA"/>
</dbReference>
<dbReference type="STRING" id="1908257.BKK47_09060"/>
<dbReference type="InterPro" id="IPR038063">
    <property type="entry name" value="Transpep_catalytic_dom"/>
</dbReference>
<evidence type="ECO:0000256" key="2">
    <source>
        <dbReference type="ARBA" id="ARBA00005992"/>
    </source>
</evidence>
<dbReference type="AlphaFoldDB" id="A0A1V3IEA9"/>
<evidence type="ECO:0000256" key="6">
    <source>
        <dbReference type="ARBA" id="ARBA00023316"/>
    </source>
</evidence>
<keyword evidence="4 7" id="KW-0133">Cell shape</keyword>
<protein>
    <recommendedName>
        <fullName evidence="9">L,D-TPase catalytic domain-containing protein</fullName>
    </recommendedName>
</protein>
<dbReference type="CDD" id="cd16913">
    <property type="entry name" value="YkuD_like"/>
    <property type="match status" value="1"/>
</dbReference>
<dbReference type="Proteomes" id="UP000189426">
    <property type="component" value="Unassembled WGS sequence"/>
</dbReference>
<evidence type="ECO:0000313" key="11">
    <source>
        <dbReference type="Proteomes" id="UP000189426"/>
    </source>
</evidence>
<evidence type="ECO:0000256" key="5">
    <source>
        <dbReference type="ARBA" id="ARBA00022984"/>
    </source>
</evidence>
<sequence>MKKIIPIALLFVVIIGGVAFLMLKPMPDSILKGEKEANPQVLNTQPLPENTPITRLVVMKSERQMWAYHQDKLVKIYPISLGKSPIGHKQFEGDKKTPEGVYRINERNPNSRYHKNLGISYPNSTDKAYAQSQGKSPGGLIKIHGLPNRSFDIGRQHLRKDWTDGCIAVTNEEIDELFNAVIHNAEIDIRP</sequence>
<comment type="caution">
    <text evidence="10">The sequence shown here is derived from an EMBL/GenBank/DDBJ whole genome shotgun (WGS) entry which is preliminary data.</text>
</comment>
<evidence type="ECO:0000256" key="8">
    <source>
        <dbReference type="SAM" id="Phobius"/>
    </source>
</evidence>
<comment type="similarity">
    <text evidence="2">Belongs to the YkuD family.</text>
</comment>
<feature type="domain" description="L,D-TPase catalytic" evidence="9">
    <location>
        <begin position="54"/>
        <end position="190"/>
    </location>
</feature>
<keyword evidence="8" id="KW-1133">Transmembrane helix</keyword>
<evidence type="ECO:0000256" key="1">
    <source>
        <dbReference type="ARBA" id="ARBA00004752"/>
    </source>
</evidence>
<keyword evidence="11" id="KW-1185">Reference proteome</keyword>
<dbReference type="GO" id="GO:0004180">
    <property type="term" value="F:carboxypeptidase activity"/>
    <property type="evidence" value="ECO:0007669"/>
    <property type="project" value="UniProtKB-ARBA"/>
</dbReference>
<keyword evidence="6 7" id="KW-0961">Cell wall biogenesis/degradation</keyword>
<evidence type="ECO:0000256" key="4">
    <source>
        <dbReference type="ARBA" id="ARBA00022960"/>
    </source>
</evidence>
<dbReference type="PANTHER" id="PTHR36699">
    <property type="entry name" value="LD-TRANSPEPTIDASE"/>
    <property type="match status" value="1"/>
</dbReference>
<dbReference type="SUPFAM" id="SSF141523">
    <property type="entry name" value="L,D-transpeptidase catalytic domain-like"/>
    <property type="match status" value="1"/>
</dbReference>
<evidence type="ECO:0000259" key="9">
    <source>
        <dbReference type="PROSITE" id="PS52029"/>
    </source>
</evidence>
<proteinExistence type="inferred from homology"/>
<name>A0A1V3IEA9_9PAST</name>
<feature type="transmembrane region" description="Helical" evidence="8">
    <location>
        <begin position="6"/>
        <end position="23"/>
    </location>
</feature>
<gene>
    <name evidence="10" type="ORF">BKK47_09060</name>
</gene>
<keyword evidence="3" id="KW-0808">Transferase</keyword>
<dbReference type="UniPathway" id="UPA00219"/>
<dbReference type="Pfam" id="PF03734">
    <property type="entry name" value="YkuD"/>
    <property type="match status" value="1"/>
</dbReference>
<keyword evidence="5 7" id="KW-0573">Peptidoglycan synthesis</keyword>
<evidence type="ECO:0000256" key="3">
    <source>
        <dbReference type="ARBA" id="ARBA00022679"/>
    </source>
</evidence>
<evidence type="ECO:0000313" key="10">
    <source>
        <dbReference type="EMBL" id="OOF38470.1"/>
    </source>
</evidence>
<dbReference type="PROSITE" id="PS52029">
    <property type="entry name" value="LD_TPASE"/>
    <property type="match status" value="1"/>
</dbReference>
<accession>A0A1V3IEA9</accession>
<dbReference type="PANTHER" id="PTHR36699:SF1">
    <property type="entry name" value="L,D-TRANSPEPTIDASE YAFK-RELATED"/>
    <property type="match status" value="1"/>
</dbReference>